<evidence type="ECO:0000313" key="2">
    <source>
        <dbReference type="EMBL" id="AQS37222.1"/>
    </source>
</evidence>
<dbReference type="Pfam" id="PF12292">
    <property type="entry name" value="DUF3624"/>
    <property type="match status" value="1"/>
</dbReference>
<keyword evidence="1" id="KW-0812">Transmembrane</keyword>
<dbReference type="OrthoDB" id="5589052at2"/>
<evidence type="ECO:0008006" key="4">
    <source>
        <dbReference type="Google" id="ProtNLM"/>
    </source>
</evidence>
<evidence type="ECO:0000313" key="3">
    <source>
        <dbReference type="Proteomes" id="UP000189545"/>
    </source>
</evidence>
<sequence length="79" mass="9229">MACNDCESSIFKQKLGRCKACMWQLAILSVIAWPLWWFLYSERVSHVESIALLFFCISFTGLLLLHLIVLSYRSLTRRT</sequence>
<dbReference type="KEGG" id="spsw:Sps_02062"/>
<gene>
    <name evidence="2" type="ORF">Sps_02062</name>
</gene>
<protein>
    <recommendedName>
        <fullName evidence="4">DUF3624 domain-containing protein</fullName>
    </recommendedName>
</protein>
<dbReference type="InterPro" id="IPR022072">
    <property type="entry name" value="DUF3624"/>
</dbReference>
<dbReference type="Proteomes" id="UP000189545">
    <property type="component" value="Chromosome"/>
</dbReference>
<keyword evidence="1" id="KW-1133">Transmembrane helix</keyword>
<keyword evidence="1" id="KW-0472">Membrane</keyword>
<evidence type="ECO:0000256" key="1">
    <source>
        <dbReference type="SAM" id="Phobius"/>
    </source>
</evidence>
<feature type="transmembrane region" description="Helical" evidence="1">
    <location>
        <begin position="51"/>
        <end position="72"/>
    </location>
</feature>
<reference evidence="2 3" key="1">
    <citation type="submission" date="2016-03" db="EMBL/GenBank/DDBJ databases">
        <title>Complete genome sequence of Shewanella psychrophila WP2, a deep sea bacterium isolated from west Pacific sediment.</title>
        <authorList>
            <person name="Xu G."/>
            <person name="Jian H."/>
        </authorList>
    </citation>
    <scope>NUCLEOTIDE SEQUENCE [LARGE SCALE GENOMIC DNA]</scope>
    <source>
        <strain evidence="2 3">WP2</strain>
    </source>
</reference>
<dbReference type="RefSeq" id="WP_077752413.1">
    <property type="nucleotide sequence ID" value="NZ_CP014782.1"/>
</dbReference>
<dbReference type="AlphaFoldDB" id="A0A1S6HNZ1"/>
<proteinExistence type="predicted"/>
<keyword evidence="3" id="KW-1185">Reference proteome</keyword>
<feature type="transmembrane region" description="Helical" evidence="1">
    <location>
        <begin position="20"/>
        <end position="39"/>
    </location>
</feature>
<accession>A0A1S6HNZ1</accession>
<dbReference type="EMBL" id="CP014782">
    <property type="protein sequence ID" value="AQS37222.1"/>
    <property type="molecule type" value="Genomic_DNA"/>
</dbReference>
<name>A0A1S6HNZ1_9GAMM</name>
<organism evidence="2 3">
    <name type="scientific">Shewanella psychrophila</name>
    <dbReference type="NCBI Taxonomy" id="225848"/>
    <lineage>
        <taxon>Bacteria</taxon>
        <taxon>Pseudomonadati</taxon>
        <taxon>Pseudomonadota</taxon>
        <taxon>Gammaproteobacteria</taxon>
        <taxon>Alteromonadales</taxon>
        <taxon>Shewanellaceae</taxon>
        <taxon>Shewanella</taxon>
    </lineage>
</organism>